<name>A0A1X3FYJ9_9BRAD</name>
<evidence type="ECO:0000313" key="1">
    <source>
        <dbReference type="EMBL" id="OSJ13005.1"/>
    </source>
</evidence>
<dbReference type="RefSeq" id="WP_085358188.1">
    <property type="nucleotide sequence ID" value="NZ_NAFD01000171.1"/>
</dbReference>
<reference evidence="1 2" key="1">
    <citation type="submission" date="2017-03" db="EMBL/GenBank/DDBJ databases">
        <title>Whole genome sequences of fourteen strains of Bradyrhizobium canariense and one strain of Bradyrhizobium japonicum isolated from Lupinus (Papilionoideae: Genisteae) species in Algeria.</title>
        <authorList>
            <person name="Crovadore J."/>
            <person name="Chekireb D."/>
            <person name="Brachmann A."/>
            <person name="Chablais R."/>
            <person name="Cochard B."/>
            <person name="Lefort F."/>
        </authorList>
    </citation>
    <scope>NUCLEOTIDE SEQUENCE [LARGE SCALE GENOMIC DNA]</scope>
    <source>
        <strain evidence="1 2">UBMA195</strain>
    </source>
</reference>
<gene>
    <name evidence="1" type="ORF">BSZ18_11945</name>
</gene>
<comment type="caution">
    <text evidence="1">The sequence shown here is derived from an EMBL/GenBank/DDBJ whole genome shotgun (WGS) entry which is preliminary data.</text>
</comment>
<dbReference type="Proteomes" id="UP000193553">
    <property type="component" value="Unassembled WGS sequence"/>
</dbReference>
<dbReference type="EMBL" id="NAFI01000164">
    <property type="protein sequence ID" value="OSJ13005.1"/>
    <property type="molecule type" value="Genomic_DNA"/>
</dbReference>
<evidence type="ECO:0000313" key="2">
    <source>
        <dbReference type="Proteomes" id="UP000193553"/>
    </source>
</evidence>
<accession>A0A1X3FYJ9</accession>
<dbReference type="AlphaFoldDB" id="A0A1X3FYJ9"/>
<proteinExistence type="predicted"/>
<protein>
    <submittedName>
        <fullName evidence="1">Uncharacterized protein</fullName>
    </submittedName>
</protein>
<organism evidence="1 2">
    <name type="scientific">Bradyrhizobium canariense</name>
    <dbReference type="NCBI Taxonomy" id="255045"/>
    <lineage>
        <taxon>Bacteria</taxon>
        <taxon>Pseudomonadati</taxon>
        <taxon>Pseudomonadota</taxon>
        <taxon>Alphaproteobacteria</taxon>
        <taxon>Hyphomicrobiales</taxon>
        <taxon>Nitrobacteraceae</taxon>
        <taxon>Bradyrhizobium</taxon>
    </lineage>
</organism>
<sequence>MTDASVHLFRIPAGMADEDAKSLAAINREIVELAERRRKTIAVAGHLARSKIAWKIETFAEAVLYRLVALAEGTALSWNAAIPLPAFLCTRAVVETIALLVDFQGRVGKLLEGEDLKGLNELTMNRIFSTRDEGWLQGSPELKSVNVMTHIEKLDKLLPGALGHYNRLSERCHPNSLGHHQMFASTDYSNGNVTYDSAKAMRDVTAIIAGLTLLGVAEHCLGELSVLSERVSELHHRVSPS</sequence>